<evidence type="ECO:0000256" key="1">
    <source>
        <dbReference type="SAM" id="Coils"/>
    </source>
</evidence>
<name>A0A6P7T649_9MOLL</name>
<proteinExistence type="predicted"/>
<dbReference type="KEGG" id="osn:115219694"/>
<accession>A0A6P7T649</accession>
<keyword evidence="2" id="KW-1185">Reference proteome</keyword>
<gene>
    <name evidence="3" type="primary">LOC115219694</name>
</gene>
<dbReference type="RefSeq" id="XP_029645732.2">
    <property type="nucleotide sequence ID" value="XM_029789872.2"/>
</dbReference>
<evidence type="ECO:0000313" key="3">
    <source>
        <dbReference type="RefSeq" id="XP_029645732.2"/>
    </source>
</evidence>
<evidence type="ECO:0000313" key="2">
    <source>
        <dbReference type="Proteomes" id="UP000515154"/>
    </source>
</evidence>
<reference evidence="3" key="1">
    <citation type="submission" date="2025-08" db="UniProtKB">
        <authorList>
            <consortium name="RefSeq"/>
        </authorList>
    </citation>
    <scope>IDENTIFICATION</scope>
</reference>
<feature type="coiled-coil region" evidence="1">
    <location>
        <begin position="463"/>
        <end position="551"/>
    </location>
</feature>
<sequence>MSLGNEEKDINVPKWLSDCKEAITSSSEWKQYILTLNDAIRQQLEDSHVPFFTDLSQTSRIHFVDTAMRATENGTDYRSIHDKVTSLVNHHLHTSAISHSHRPHTKPQGIIQQTYEGIEYLLHRWPFLRSKLTIFFNCPLPKHLRHLIWKTFLADANVSHKFLAQCKDDPDKRKLFNPEISENCRKFIRRINLQGLNGSEGAFYCMKSILAFYLLVAEQPVSLDPKEYFITVPFLLVAMQHIQITNPVPDKVLSLLIEEYCSFKKNLPMFVQDSDKDLKSFTKNVIQTLRQKYPNAEQVVAQKCGGVHEEAAITSDIDREFIQKMSILLKPVIQNMFVVYFNLETLLYVWDQYIITADNTSFQNSWLIAVTAISLNCLKGYLRNTTSADINLILLENWPMITVLDIQFEVKNKFNEEFESLLNVGQQRKMTFLDPSLNNTFWQKWYTSPSLEYTQPQDRRLFKEILHAEKERINQQLERNQLEIQREKLQYKQQLEEILEQSRNEKQLMLREQNSLQEKLNKEIADHKTCSQDAAIKIAELNAELQTLRELSLKFPDSTRDHAENTNPSSARTC</sequence>
<protein>
    <submittedName>
        <fullName evidence="3">Uncharacterized protein LOC115219694 isoform X1</fullName>
    </submittedName>
</protein>
<dbReference type="Proteomes" id="UP000515154">
    <property type="component" value="Linkage group LG1"/>
</dbReference>
<dbReference type="AlphaFoldDB" id="A0A6P7T649"/>
<organism evidence="2 3">
    <name type="scientific">Octopus sinensis</name>
    <name type="common">East Asian common octopus</name>
    <dbReference type="NCBI Taxonomy" id="2607531"/>
    <lineage>
        <taxon>Eukaryota</taxon>
        <taxon>Metazoa</taxon>
        <taxon>Spiralia</taxon>
        <taxon>Lophotrochozoa</taxon>
        <taxon>Mollusca</taxon>
        <taxon>Cephalopoda</taxon>
        <taxon>Coleoidea</taxon>
        <taxon>Octopodiformes</taxon>
        <taxon>Octopoda</taxon>
        <taxon>Incirrata</taxon>
        <taxon>Octopodidae</taxon>
        <taxon>Octopus</taxon>
    </lineage>
</organism>
<keyword evidence="1" id="KW-0175">Coiled coil</keyword>